<protein>
    <recommendedName>
        <fullName evidence="4">16S rRNA (cytosine(967)-C(5))-methyltransferase</fullName>
        <ecNumber evidence="4">2.1.1.176</ecNumber>
    </recommendedName>
    <alternativeName>
        <fullName evidence="11">16S rRNA m5C967 methyltransferase</fullName>
    </alternativeName>
    <alternativeName>
        <fullName evidence="12">rRNA (cytosine-C(5)-)-methyltransferase RsmB</fullName>
    </alternativeName>
</protein>
<comment type="similarity">
    <text evidence="3 14">Belongs to the class I-like SAM-binding methyltransferase superfamily. RsmB/NOP family.</text>
</comment>
<dbReference type="GO" id="GO:0005737">
    <property type="term" value="C:cytoplasm"/>
    <property type="evidence" value="ECO:0007669"/>
    <property type="project" value="UniProtKB-SubCell"/>
</dbReference>
<dbReference type="PANTHER" id="PTHR22807:SF53">
    <property type="entry name" value="RIBOSOMAL RNA SMALL SUBUNIT METHYLTRANSFERASE B-RELATED"/>
    <property type="match status" value="1"/>
</dbReference>
<gene>
    <name evidence="17" type="primary">rsmB</name>
    <name evidence="17" type="ORF">PQG83_15730</name>
</gene>
<proteinExistence type="inferred from homology"/>
<dbReference type="Proteomes" id="UP001302494">
    <property type="component" value="Chromosome"/>
</dbReference>
<dbReference type="Gene3D" id="3.40.50.150">
    <property type="entry name" value="Vaccinia Virus protein VP39"/>
    <property type="match status" value="1"/>
</dbReference>
<dbReference type="PANTHER" id="PTHR22807">
    <property type="entry name" value="NOP2 YEAST -RELATED NOL1/NOP2/FMU SUN DOMAIN-CONTAINING"/>
    <property type="match status" value="1"/>
</dbReference>
<evidence type="ECO:0000256" key="3">
    <source>
        <dbReference type="ARBA" id="ARBA00007494"/>
    </source>
</evidence>
<keyword evidence="9 14" id="KW-0949">S-adenosyl-L-methionine</keyword>
<dbReference type="Gene3D" id="1.10.940.10">
    <property type="entry name" value="NusB-like"/>
    <property type="match status" value="1"/>
</dbReference>
<dbReference type="InterPro" id="IPR049560">
    <property type="entry name" value="MeTrfase_RsmB-F_NOP2_cat"/>
</dbReference>
<dbReference type="GO" id="GO:0008649">
    <property type="term" value="F:rRNA methyltransferase activity"/>
    <property type="evidence" value="ECO:0007669"/>
    <property type="project" value="InterPro"/>
</dbReference>
<comment type="function">
    <text evidence="1">Specifically methylates the cytosine at position 967 (m5C967) of 16S rRNA.</text>
</comment>
<evidence type="ECO:0000256" key="9">
    <source>
        <dbReference type="ARBA" id="ARBA00022691"/>
    </source>
</evidence>
<dbReference type="InterPro" id="IPR029063">
    <property type="entry name" value="SAM-dependent_MTases_sf"/>
</dbReference>
<evidence type="ECO:0000256" key="2">
    <source>
        <dbReference type="ARBA" id="ARBA00004496"/>
    </source>
</evidence>
<keyword evidence="8 14" id="KW-0808">Transferase</keyword>
<feature type="compositionally biased region" description="Polar residues" evidence="15">
    <location>
        <begin position="1"/>
        <end position="20"/>
    </location>
</feature>
<dbReference type="InterPro" id="IPR018314">
    <property type="entry name" value="RsmB/NOL1/NOP2-like_CS"/>
</dbReference>
<evidence type="ECO:0000256" key="10">
    <source>
        <dbReference type="ARBA" id="ARBA00022884"/>
    </source>
</evidence>
<dbReference type="CDD" id="cd02440">
    <property type="entry name" value="AdoMet_MTases"/>
    <property type="match status" value="1"/>
</dbReference>
<dbReference type="AlphaFoldDB" id="A0AA96GG67"/>
<keyword evidence="6" id="KW-0698">rRNA processing</keyword>
<dbReference type="EC" id="2.1.1.176" evidence="4"/>
<evidence type="ECO:0000256" key="15">
    <source>
        <dbReference type="SAM" id="MobiDB-lite"/>
    </source>
</evidence>
<dbReference type="SUPFAM" id="SSF48013">
    <property type="entry name" value="NusB-like"/>
    <property type="match status" value="1"/>
</dbReference>
<keyword evidence="18" id="KW-1185">Reference proteome</keyword>
<dbReference type="InterPro" id="IPR001678">
    <property type="entry name" value="MeTrfase_RsmB-F_NOP2_dom"/>
</dbReference>
<dbReference type="NCBIfam" id="NF011494">
    <property type="entry name" value="PRK14902.1"/>
    <property type="match status" value="1"/>
</dbReference>
<dbReference type="SUPFAM" id="SSF53335">
    <property type="entry name" value="S-adenosyl-L-methionine-dependent methyltransferases"/>
    <property type="match status" value="1"/>
</dbReference>
<evidence type="ECO:0000256" key="1">
    <source>
        <dbReference type="ARBA" id="ARBA00002724"/>
    </source>
</evidence>
<feature type="binding site" evidence="14">
    <location>
        <position position="303"/>
    </location>
    <ligand>
        <name>S-adenosyl-L-methionine</name>
        <dbReference type="ChEBI" id="CHEBI:59789"/>
    </ligand>
</feature>
<reference evidence="17 18" key="1">
    <citation type="submission" date="2023-01" db="EMBL/GenBank/DDBJ databases">
        <title>Cultivation and genomic characterization of new, ubiquitous marine nitrite-oxidizing bacteria from the Nitrospirales.</title>
        <authorList>
            <person name="Mueller A.J."/>
            <person name="Daebeler A."/>
            <person name="Herbold C.W."/>
            <person name="Kirkegaard R.H."/>
            <person name="Daims H."/>
        </authorList>
    </citation>
    <scope>NUCLEOTIDE SEQUENCE [LARGE SCALE GENOMIC DNA]</scope>
    <source>
        <strain evidence="17 18">DK</strain>
    </source>
</reference>
<evidence type="ECO:0000256" key="11">
    <source>
        <dbReference type="ARBA" id="ARBA00030399"/>
    </source>
</evidence>
<evidence type="ECO:0000259" key="16">
    <source>
        <dbReference type="PROSITE" id="PS51686"/>
    </source>
</evidence>
<evidence type="ECO:0000256" key="14">
    <source>
        <dbReference type="PROSITE-ProRule" id="PRU01023"/>
    </source>
</evidence>
<dbReference type="EMBL" id="CP116968">
    <property type="protein sequence ID" value="WNM61191.1"/>
    <property type="molecule type" value="Genomic_DNA"/>
</dbReference>
<evidence type="ECO:0000256" key="5">
    <source>
        <dbReference type="ARBA" id="ARBA00022490"/>
    </source>
</evidence>
<evidence type="ECO:0000256" key="6">
    <source>
        <dbReference type="ARBA" id="ARBA00022552"/>
    </source>
</evidence>
<dbReference type="Gene3D" id="3.30.70.1170">
    <property type="entry name" value="Sun protein, domain 3"/>
    <property type="match status" value="1"/>
</dbReference>
<organism evidence="17 18">
    <name type="scientific">Candidatus Nitrospira neomarina</name>
    <dbReference type="NCBI Taxonomy" id="3020899"/>
    <lineage>
        <taxon>Bacteria</taxon>
        <taxon>Pseudomonadati</taxon>
        <taxon>Nitrospirota</taxon>
        <taxon>Nitrospiria</taxon>
        <taxon>Nitrospirales</taxon>
        <taxon>Nitrospiraceae</taxon>
        <taxon>Nitrospira</taxon>
    </lineage>
</organism>
<feature type="active site" description="Nucleophile" evidence="14">
    <location>
        <position position="417"/>
    </location>
</feature>
<dbReference type="InterPro" id="IPR004573">
    <property type="entry name" value="rRNA_ssu_MeTfrase_B"/>
</dbReference>
<keyword evidence="7 14" id="KW-0489">Methyltransferase</keyword>
<comment type="catalytic activity">
    <reaction evidence="13">
        <text>cytidine(967) in 16S rRNA + S-adenosyl-L-methionine = 5-methylcytidine(967) in 16S rRNA + S-adenosyl-L-homocysteine + H(+)</text>
        <dbReference type="Rhea" id="RHEA:42748"/>
        <dbReference type="Rhea" id="RHEA-COMP:10219"/>
        <dbReference type="Rhea" id="RHEA-COMP:10220"/>
        <dbReference type="ChEBI" id="CHEBI:15378"/>
        <dbReference type="ChEBI" id="CHEBI:57856"/>
        <dbReference type="ChEBI" id="CHEBI:59789"/>
        <dbReference type="ChEBI" id="CHEBI:74483"/>
        <dbReference type="ChEBI" id="CHEBI:82748"/>
        <dbReference type="EC" id="2.1.1.176"/>
    </reaction>
</comment>
<feature type="domain" description="SAM-dependent MTase RsmB/NOP-type" evidence="16">
    <location>
        <begin position="189"/>
        <end position="481"/>
    </location>
</feature>
<dbReference type="GO" id="GO:0003723">
    <property type="term" value="F:RNA binding"/>
    <property type="evidence" value="ECO:0007669"/>
    <property type="project" value="UniProtKB-UniRule"/>
</dbReference>
<name>A0AA96GG67_9BACT</name>
<comment type="subcellular location">
    <subcellularLocation>
        <location evidence="2">Cytoplasm</location>
    </subcellularLocation>
</comment>
<evidence type="ECO:0000256" key="8">
    <source>
        <dbReference type="ARBA" id="ARBA00022679"/>
    </source>
</evidence>
<dbReference type="KEGG" id="nneo:PQG83_15730"/>
<accession>A0AA96GG67</accession>
<sequence>MGARQPTSSAQPPVSSTGRSWSARKIAAAALQTIERTRAFSDDVFDHITKDLVVSTRDRHLAFELVYGVLRHYLTLDWRLDQVSRKPMIRLPLTVATTLRVAAYQLLYLDRIPASAAVNEAVQLIRKQPGHNWSGFVNAVLRNLLRQPVPPMPDPAVDATLALSIRYASPPWLVERWRESFGLTQAEHLCQQSIGIPPLTIRTNTLQCSRSQLLARLHSEEILAQETTVSPVGLIMNKCGSPGELSALQDGWCYVEDEAAQLIPLLLDPQPGDRVLDACAAPGGKSTHMAQLMKNQGTLVALDRHPGRLDRLVSNCARLGISIVQPVHHDLTATAGHDRTTHGSTTRLTVPGLLTQPFDRILLDAPCSALGILRRHPEGKLIKSLSTIQQAKALQREILDRVCGLLRPGGILVYSACSVEPEETTEIISGFCQEHPEFYQESVTPWVPAAGQSLITAMGHLCTAFQTLNMDGFFACRLKKSE</sequence>
<evidence type="ECO:0000313" key="17">
    <source>
        <dbReference type="EMBL" id="WNM61191.1"/>
    </source>
</evidence>
<dbReference type="RefSeq" id="WP_312742987.1">
    <property type="nucleotide sequence ID" value="NZ_CP116968.1"/>
</dbReference>
<dbReference type="PRINTS" id="PR02008">
    <property type="entry name" value="RCMTFAMILY"/>
</dbReference>
<dbReference type="Pfam" id="PF01029">
    <property type="entry name" value="NusB"/>
    <property type="match status" value="1"/>
</dbReference>
<dbReference type="InterPro" id="IPR006027">
    <property type="entry name" value="NusB_RsmB_TIM44"/>
</dbReference>
<dbReference type="NCBIfam" id="TIGR00563">
    <property type="entry name" value="rsmB"/>
    <property type="match status" value="1"/>
</dbReference>
<dbReference type="InterPro" id="IPR023267">
    <property type="entry name" value="RCMT"/>
</dbReference>
<evidence type="ECO:0000256" key="4">
    <source>
        <dbReference type="ARBA" id="ARBA00012140"/>
    </source>
</evidence>
<dbReference type="GO" id="GO:0006355">
    <property type="term" value="P:regulation of DNA-templated transcription"/>
    <property type="evidence" value="ECO:0007669"/>
    <property type="project" value="InterPro"/>
</dbReference>
<dbReference type="Pfam" id="PF01189">
    <property type="entry name" value="Methyltr_RsmB-F"/>
    <property type="match status" value="1"/>
</dbReference>
<dbReference type="PROSITE" id="PS51686">
    <property type="entry name" value="SAM_MT_RSMB_NOP"/>
    <property type="match status" value="1"/>
</dbReference>
<feature type="binding site" evidence="14">
    <location>
        <begin position="279"/>
        <end position="285"/>
    </location>
    <ligand>
        <name>S-adenosyl-L-methionine</name>
        <dbReference type="ChEBI" id="CHEBI:59789"/>
    </ligand>
</feature>
<evidence type="ECO:0000256" key="7">
    <source>
        <dbReference type="ARBA" id="ARBA00022603"/>
    </source>
</evidence>
<keyword evidence="10 14" id="KW-0694">RNA-binding</keyword>
<feature type="binding site" evidence="14">
    <location>
        <position position="330"/>
    </location>
    <ligand>
        <name>S-adenosyl-L-methionine</name>
        <dbReference type="ChEBI" id="CHEBI:59789"/>
    </ligand>
</feature>
<dbReference type="InterPro" id="IPR035926">
    <property type="entry name" value="NusB-like_sf"/>
</dbReference>
<evidence type="ECO:0000313" key="18">
    <source>
        <dbReference type="Proteomes" id="UP001302494"/>
    </source>
</evidence>
<evidence type="ECO:0000256" key="12">
    <source>
        <dbReference type="ARBA" id="ARBA00031088"/>
    </source>
</evidence>
<keyword evidence="5" id="KW-0963">Cytoplasm</keyword>
<dbReference type="Pfam" id="PF22458">
    <property type="entry name" value="RsmF-B_ferredox"/>
    <property type="match status" value="1"/>
</dbReference>
<dbReference type="InterPro" id="IPR054728">
    <property type="entry name" value="RsmB-like_ferredoxin"/>
</dbReference>
<feature type="region of interest" description="Disordered" evidence="15">
    <location>
        <begin position="1"/>
        <end position="21"/>
    </location>
</feature>
<feature type="binding site" evidence="14">
    <location>
        <position position="364"/>
    </location>
    <ligand>
        <name>S-adenosyl-L-methionine</name>
        <dbReference type="ChEBI" id="CHEBI:59789"/>
    </ligand>
</feature>
<evidence type="ECO:0000256" key="13">
    <source>
        <dbReference type="ARBA" id="ARBA00047283"/>
    </source>
</evidence>
<dbReference type="PROSITE" id="PS01153">
    <property type="entry name" value="NOL1_NOP2_SUN"/>
    <property type="match status" value="1"/>
</dbReference>